<keyword evidence="3" id="KW-0862">Zinc</keyword>
<sequence>MEHDYEAAIGRLNELQDRFVPDPEKPKRAIRSYDVAEILEAVRRESRLERIVEKPKTDVGAIRSRKNGNKFYLERNFNQALTFYNQSLCNAESGSEQLGIGYGNRSAVLFEQGDYELALYSINLAKKNNYPERLMAKLLAREANCKQRIADGYSKGTVPGQQMGINVDTNPRIPFLAKGIGMSYDAKFGRGLIAEKDFNPGDVICDEPNELCGIEPNLLYSSCSQCSSESMQMLIPCPTCPYAMFCSEKCRELNWKLYHRFECAVASKMFIASFVTIAAHPRLFFYGLTQFGDDLQAMMDFYESEVSPEFNPLEIDFANLDRMEVFKAYHNIKPALNPGKSNENKFVACVHYLAYLQHPLVRSIISTSAQRRFFLRAMLAYNDVVTSTAKSVTNLEDHNTTLVTPVVSLCNHSCDPNANTIVHYGRTKMVLLRPVRKGEQIFTSYAPAWWDLDSKENKKDILNFNCQCVVCDRESTASREWRSMLKRPFPKHAAKNLLTLRAVVNHENSNVAARVIALQQFFKRFSALHPHEALGPCLERYCLLLNNCTYTEDEALLRARLQAEFVEQ</sequence>
<dbReference type="PROSITE" id="PS50280">
    <property type="entry name" value="SET"/>
    <property type="match status" value="1"/>
</dbReference>
<dbReference type="PROSITE" id="PS01360">
    <property type="entry name" value="ZF_MYND_1"/>
    <property type="match status" value="1"/>
</dbReference>
<evidence type="ECO:0000256" key="3">
    <source>
        <dbReference type="ARBA" id="ARBA00022833"/>
    </source>
</evidence>
<dbReference type="SUPFAM" id="SSF48452">
    <property type="entry name" value="TPR-like"/>
    <property type="match status" value="1"/>
</dbReference>
<dbReference type="AlphaFoldDB" id="A0A1Q3EW12"/>
<feature type="domain" description="SET" evidence="5">
    <location>
        <begin position="178"/>
        <end position="446"/>
    </location>
</feature>
<dbReference type="Gene3D" id="2.170.270.10">
    <property type="entry name" value="SET domain"/>
    <property type="match status" value="1"/>
</dbReference>
<protein>
    <recommendedName>
        <fullName evidence="8">SET and MYND domain-containing protein 4</fullName>
    </recommendedName>
</protein>
<dbReference type="InterPro" id="IPR001214">
    <property type="entry name" value="SET_dom"/>
</dbReference>
<dbReference type="PANTHER" id="PTHR47111:SF1">
    <property type="entry name" value="SET AND MYND DOMAIN-CONTAINING PROTEIN 4"/>
    <property type="match status" value="1"/>
</dbReference>
<dbReference type="Gene3D" id="1.25.40.10">
    <property type="entry name" value="Tetratricopeptide repeat domain"/>
    <property type="match status" value="1"/>
</dbReference>
<evidence type="ECO:0000256" key="4">
    <source>
        <dbReference type="PROSITE-ProRule" id="PRU00134"/>
    </source>
</evidence>
<evidence type="ECO:0000259" key="6">
    <source>
        <dbReference type="PROSITE" id="PS50865"/>
    </source>
</evidence>
<evidence type="ECO:0000313" key="7">
    <source>
        <dbReference type="EMBL" id="JAV19493.1"/>
    </source>
</evidence>
<keyword evidence="2 4" id="KW-0863">Zinc-finger</keyword>
<dbReference type="PROSITE" id="PS50865">
    <property type="entry name" value="ZF_MYND_2"/>
    <property type="match status" value="1"/>
</dbReference>
<dbReference type="InterPro" id="IPR046341">
    <property type="entry name" value="SET_dom_sf"/>
</dbReference>
<accession>A0A1Q3EW12</accession>
<dbReference type="EMBL" id="GFDL01015552">
    <property type="protein sequence ID" value="JAV19493.1"/>
    <property type="molecule type" value="Transcribed_RNA"/>
</dbReference>
<dbReference type="GO" id="GO:0008170">
    <property type="term" value="F:N-methyltransferase activity"/>
    <property type="evidence" value="ECO:0007669"/>
    <property type="project" value="UniProtKB-ARBA"/>
</dbReference>
<keyword evidence="1" id="KW-0479">Metal-binding</keyword>
<dbReference type="GO" id="GO:0008757">
    <property type="term" value="F:S-adenosylmethionine-dependent methyltransferase activity"/>
    <property type="evidence" value="ECO:0007669"/>
    <property type="project" value="UniProtKB-ARBA"/>
</dbReference>
<dbReference type="Gene3D" id="6.10.140.2220">
    <property type="match status" value="1"/>
</dbReference>
<evidence type="ECO:0000259" key="5">
    <source>
        <dbReference type="PROSITE" id="PS50280"/>
    </source>
</evidence>
<proteinExistence type="predicted"/>
<dbReference type="SMART" id="SM00317">
    <property type="entry name" value="SET"/>
    <property type="match status" value="1"/>
</dbReference>
<dbReference type="SUPFAM" id="SSF144232">
    <property type="entry name" value="HIT/MYND zinc finger-like"/>
    <property type="match status" value="1"/>
</dbReference>
<evidence type="ECO:0000256" key="1">
    <source>
        <dbReference type="ARBA" id="ARBA00022723"/>
    </source>
</evidence>
<dbReference type="SUPFAM" id="SSF82199">
    <property type="entry name" value="SET domain"/>
    <property type="match status" value="1"/>
</dbReference>
<dbReference type="Pfam" id="PF00856">
    <property type="entry name" value="SET"/>
    <property type="match status" value="1"/>
</dbReference>
<organism evidence="7">
    <name type="scientific">Culex tarsalis</name>
    <name type="common">Encephalitis mosquito</name>
    <dbReference type="NCBI Taxonomy" id="7177"/>
    <lineage>
        <taxon>Eukaryota</taxon>
        <taxon>Metazoa</taxon>
        <taxon>Ecdysozoa</taxon>
        <taxon>Arthropoda</taxon>
        <taxon>Hexapoda</taxon>
        <taxon>Insecta</taxon>
        <taxon>Pterygota</taxon>
        <taxon>Neoptera</taxon>
        <taxon>Endopterygota</taxon>
        <taxon>Diptera</taxon>
        <taxon>Nematocera</taxon>
        <taxon>Culicoidea</taxon>
        <taxon>Culicidae</taxon>
        <taxon>Culicinae</taxon>
        <taxon>Culicini</taxon>
        <taxon>Culex</taxon>
        <taxon>Culex</taxon>
    </lineage>
</organism>
<dbReference type="Gene3D" id="1.10.220.160">
    <property type="match status" value="1"/>
</dbReference>
<dbReference type="Pfam" id="PF01753">
    <property type="entry name" value="zf-MYND"/>
    <property type="match status" value="1"/>
</dbReference>
<dbReference type="GO" id="GO:0008270">
    <property type="term" value="F:zinc ion binding"/>
    <property type="evidence" value="ECO:0007669"/>
    <property type="project" value="UniProtKB-KW"/>
</dbReference>
<feature type="domain" description="MYND-type" evidence="6">
    <location>
        <begin position="223"/>
        <end position="263"/>
    </location>
</feature>
<dbReference type="GO" id="GO:0008276">
    <property type="term" value="F:protein methyltransferase activity"/>
    <property type="evidence" value="ECO:0007669"/>
    <property type="project" value="UniProtKB-ARBA"/>
</dbReference>
<evidence type="ECO:0008006" key="8">
    <source>
        <dbReference type="Google" id="ProtNLM"/>
    </source>
</evidence>
<name>A0A1Q3EW12_CULTA</name>
<dbReference type="InterPro" id="IPR011990">
    <property type="entry name" value="TPR-like_helical_dom_sf"/>
</dbReference>
<dbReference type="InterPro" id="IPR002893">
    <property type="entry name" value="Znf_MYND"/>
</dbReference>
<reference evidence="7" key="1">
    <citation type="submission" date="2017-01" db="EMBL/GenBank/DDBJ databases">
        <title>A deep insight into the sialotranscriptome of adult male and female Cluex tarsalis mosquitoes.</title>
        <authorList>
            <person name="Ribeiro J.M."/>
            <person name="Moreira F."/>
            <person name="Bernard K.A."/>
            <person name="Calvo E."/>
        </authorList>
    </citation>
    <scope>NUCLEOTIDE SEQUENCE</scope>
    <source>
        <strain evidence="7">Kern County</strain>
        <tissue evidence="7">Salivary glands</tissue>
    </source>
</reference>
<evidence type="ECO:0000256" key="2">
    <source>
        <dbReference type="ARBA" id="ARBA00022771"/>
    </source>
</evidence>
<dbReference type="PANTHER" id="PTHR47111">
    <property type="entry name" value="BCDNA.LD29892"/>
    <property type="match status" value="1"/>
</dbReference>